<accession>A0A2M8LX47</accession>
<comment type="caution">
    <text evidence="3">The sequence shown here is derived from an EMBL/GenBank/DDBJ whole genome shotgun (WGS) entry which is preliminary data.</text>
</comment>
<proteinExistence type="predicted"/>
<evidence type="ECO:0000256" key="1">
    <source>
        <dbReference type="SAM" id="SignalP"/>
    </source>
</evidence>
<dbReference type="Pfam" id="PF01471">
    <property type="entry name" value="PG_binding_1"/>
    <property type="match status" value="1"/>
</dbReference>
<dbReference type="InterPro" id="IPR002477">
    <property type="entry name" value="Peptidoglycan-bd-like"/>
</dbReference>
<feature type="chain" id="PRO_5014993285" description="Peptidoglycan binding-like domain-containing protein" evidence="1">
    <location>
        <begin position="31"/>
        <end position="147"/>
    </location>
</feature>
<dbReference type="InterPro" id="IPR036366">
    <property type="entry name" value="PGBDSf"/>
</dbReference>
<protein>
    <recommendedName>
        <fullName evidence="2">Peptidoglycan binding-like domain-containing protein</fullName>
    </recommendedName>
</protein>
<reference evidence="3 4" key="1">
    <citation type="submission" date="2017-11" db="EMBL/GenBank/DDBJ databases">
        <title>Streptomyces carmine sp. nov., a novel actinomycete isolated from Sophora alopecuroides in Xinjiang, China.</title>
        <authorList>
            <person name="Wang Y."/>
            <person name="Luo X."/>
            <person name="Wan C."/>
            <person name="Zhang L."/>
        </authorList>
    </citation>
    <scope>NUCLEOTIDE SEQUENCE [LARGE SCALE GENOMIC DNA]</scope>
    <source>
        <strain evidence="3 4">TRM SA0054</strain>
    </source>
</reference>
<name>A0A2M8LX47_9ACTN</name>
<dbReference type="SUPFAM" id="SSF47090">
    <property type="entry name" value="PGBD-like"/>
    <property type="match status" value="1"/>
</dbReference>
<dbReference type="Gene3D" id="1.10.101.10">
    <property type="entry name" value="PGBD-like superfamily/PGBD"/>
    <property type="match status" value="2"/>
</dbReference>
<keyword evidence="4" id="KW-1185">Reference proteome</keyword>
<gene>
    <name evidence="3" type="ORF">CUT44_18845</name>
</gene>
<dbReference type="InterPro" id="IPR036365">
    <property type="entry name" value="PGBD-like_sf"/>
</dbReference>
<dbReference type="PROSITE" id="PS51318">
    <property type="entry name" value="TAT"/>
    <property type="match status" value="1"/>
</dbReference>
<feature type="domain" description="Peptidoglycan binding-like" evidence="2">
    <location>
        <begin position="109"/>
        <end position="139"/>
    </location>
</feature>
<feature type="signal peptide" evidence="1">
    <location>
        <begin position="1"/>
        <end position="30"/>
    </location>
</feature>
<dbReference type="Proteomes" id="UP000230407">
    <property type="component" value="Unassembled WGS sequence"/>
</dbReference>
<keyword evidence="1" id="KW-0732">Signal</keyword>
<sequence>MRATKRTFVSAVAVAGIAATTLTTAGTSFAASAPDTRPAAVTAEAAAPLAVVNLGLTITQAKNLQAYLRDFYGYTGAIDGQLGTNSWKAMQRSLRNFGYTGAIDGVVGGGTVKALQRLLRSYGYDGPLDGIIGPETKAAFRGYAISR</sequence>
<evidence type="ECO:0000313" key="3">
    <source>
        <dbReference type="EMBL" id="PJE96540.1"/>
    </source>
</evidence>
<dbReference type="InterPro" id="IPR006311">
    <property type="entry name" value="TAT_signal"/>
</dbReference>
<dbReference type="EMBL" id="PGGW01000058">
    <property type="protein sequence ID" value="PJE96540.1"/>
    <property type="molecule type" value="Genomic_DNA"/>
</dbReference>
<dbReference type="RefSeq" id="WP_100203032.1">
    <property type="nucleotide sequence ID" value="NZ_PGGW01000058.1"/>
</dbReference>
<evidence type="ECO:0000259" key="2">
    <source>
        <dbReference type="Pfam" id="PF01471"/>
    </source>
</evidence>
<evidence type="ECO:0000313" key="4">
    <source>
        <dbReference type="Proteomes" id="UP000230407"/>
    </source>
</evidence>
<organism evidence="3 4">
    <name type="scientific">Streptomyces carminius</name>
    <dbReference type="NCBI Taxonomy" id="2665496"/>
    <lineage>
        <taxon>Bacteria</taxon>
        <taxon>Bacillati</taxon>
        <taxon>Actinomycetota</taxon>
        <taxon>Actinomycetes</taxon>
        <taxon>Kitasatosporales</taxon>
        <taxon>Streptomycetaceae</taxon>
        <taxon>Streptomyces</taxon>
    </lineage>
</organism>
<dbReference type="AlphaFoldDB" id="A0A2M8LX47"/>